<organism evidence="3 4">
    <name type="scientific">Catagonus wagneri</name>
    <name type="common">Chacoan peccary</name>
    <dbReference type="NCBI Taxonomy" id="51154"/>
    <lineage>
        <taxon>Eukaryota</taxon>
        <taxon>Metazoa</taxon>
        <taxon>Chordata</taxon>
        <taxon>Craniata</taxon>
        <taxon>Vertebrata</taxon>
        <taxon>Euteleostomi</taxon>
        <taxon>Mammalia</taxon>
        <taxon>Eutheria</taxon>
        <taxon>Laurasiatheria</taxon>
        <taxon>Artiodactyla</taxon>
        <taxon>Suina</taxon>
        <taxon>Tayassuidae</taxon>
        <taxon>Catagonus</taxon>
    </lineage>
</organism>
<dbReference type="SMART" id="SM00357">
    <property type="entry name" value="CSP"/>
    <property type="match status" value="1"/>
</dbReference>
<dbReference type="InterPro" id="IPR011129">
    <property type="entry name" value="CSD"/>
</dbReference>
<reference evidence="3" key="1">
    <citation type="submission" date="2025-08" db="UniProtKB">
        <authorList>
            <consortium name="Ensembl"/>
        </authorList>
    </citation>
    <scope>IDENTIFICATION</scope>
</reference>
<dbReference type="SUPFAM" id="SSF50249">
    <property type="entry name" value="Nucleic acid-binding proteins"/>
    <property type="match status" value="1"/>
</dbReference>
<feature type="compositionally biased region" description="Basic and acidic residues" evidence="1">
    <location>
        <begin position="153"/>
        <end position="163"/>
    </location>
</feature>
<name>A0A8C3YLM4_9CETA</name>
<dbReference type="CDD" id="cd04458">
    <property type="entry name" value="CSP_CDS"/>
    <property type="match status" value="1"/>
</dbReference>
<dbReference type="AlphaFoldDB" id="A0A8C3YLM4"/>
<dbReference type="InterPro" id="IPR002059">
    <property type="entry name" value="CSP_DNA-bd"/>
</dbReference>
<dbReference type="InterPro" id="IPR012340">
    <property type="entry name" value="NA-bd_OB-fold"/>
</dbReference>
<dbReference type="InterPro" id="IPR050181">
    <property type="entry name" value="Cold_shock_domain"/>
</dbReference>
<evidence type="ECO:0000313" key="4">
    <source>
        <dbReference type="Proteomes" id="UP000694540"/>
    </source>
</evidence>
<feature type="region of interest" description="Disordered" evidence="1">
    <location>
        <begin position="1"/>
        <end position="34"/>
    </location>
</feature>
<dbReference type="Ensembl" id="ENSCWAT00000026144.1">
    <property type="protein sequence ID" value="ENSCWAP00000024121.1"/>
    <property type="gene ID" value="ENSCWAG00000018358.1"/>
</dbReference>
<dbReference type="Proteomes" id="UP000694540">
    <property type="component" value="Unplaced"/>
</dbReference>
<evidence type="ECO:0000313" key="3">
    <source>
        <dbReference type="Ensembl" id="ENSCWAP00000024121.1"/>
    </source>
</evidence>
<feature type="compositionally biased region" description="Basic and acidic residues" evidence="1">
    <location>
        <begin position="231"/>
        <end position="246"/>
    </location>
</feature>
<protein>
    <recommendedName>
        <fullName evidence="2">CSD domain-containing protein</fullName>
    </recommendedName>
</protein>
<dbReference type="PANTHER" id="PTHR11544">
    <property type="entry name" value="COLD SHOCK DOMAIN CONTAINING PROTEINS"/>
    <property type="match status" value="1"/>
</dbReference>
<dbReference type="PROSITE" id="PS51857">
    <property type="entry name" value="CSD_2"/>
    <property type="match status" value="1"/>
</dbReference>
<dbReference type="Pfam" id="PF00313">
    <property type="entry name" value="CSD"/>
    <property type="match status" value="1"/>
</dbReference>
<feature type="region of interest" description="Disordered" evidence="1">
    <location>
        <begin position="114"/>
        <end position="277"/>
    </location>
</feature>
<dbReference type="GO" id="GO:0003676">
    <property type="term" value="F:nucleic acid binding"/>
    <property type="evidence" value="ECO:0007669"/>
    <property type="project" value="InterPro"/>
</dbReference>
<evidence type="ECO:0000259" key="2">
    <source>
        <dbReference type="PROSITE" id="PS51857"/>
    </source>
</evidence>
<reference evidence="3" key="2">
    <citation type="submission" date="2025-09" db="UniProtKB">
        <authorList>
            <consortium name="Ensembl"/>
        </authorList>
    </citation>
    <scope>IDENTIFICATION</scope>
</reference>
<dbReference type="InterPro" id="IPR019844">
    <property type="entry name" value="CSD_CS"/>
</dbReference>
<dbReference type="GeneTree" id="ENSGT00940000153341"/>
<dbReference type="Gene3D" id="2.40.50.140">
    <property type="entry name" value="Nucleic acid-binding proteins"/>
    <property type="match status" value="1"/>
</dbReference>
<accession>A0A8C3YLM4</accession>
<proteinExistence type="predicted"/>
<dbReference type="PRINTS" id="PR00050">
    <property type="entry name" value="COLDSHOCK"/>
</dbReference>
<feature type="compositionally biased region" description="Basic and acidic residues" evidence="1">
    <location>
        <begin position="188"/>
        <end position="214"/>
    </location>
</feature>
<sequence length="277" mass="30105">SLVRLVAGAGAENGPQRAVGSPAHHTPGGAAASVTNTATRGLTSASPAGGDKKVGARKVLGTVKRFSVRRGYGFINRNDTGEDVFVHQTAIKESNPRRYLRSVGDGETVEFDDAEGEEGAEAANVTGPGAAPVQGGKYAADCNPHRCYPRRRGPPEWGEKNEGSESAPEGRAQQRQPHGRRRICTGALDRHCQRQPREGGNEEHKDNQGNETRGRQPSQHWYRRNFNYRCRRPENPKPQDGQEMKAADPPAENLSAPEAEQGWAEDPPAYHLSQHPV</sequence>
<feature type="domain" description="CSD" evidence="2">
    <location>
        <begin position="58"/>
        <end position="127"/>
    </location>
</feature>
<dbReference type="PROSITE" id="PS00352">
    <property type="entry name" value="CSD_1"/>
    <property type="match status" value="1"/>
</dbReference>
<dbReference type="FunFam" id="2.40.50.140:FF:000274">
    <property type="entry name" value="Mitochondrial RNA binding protein"/>
    <property type="match status" value="1"/>
</dbReference>
<keyword evidence="4" id="KW-1185">Reference proteome</keyword>
<evidence type="ECO:0000256" key="1">
    <source>
        <dbReference type="SAM" id="MobiDB-lite"/>
    </source>
</evidence>